<dbReference type="PROSITE" id="PS51918">
    <property type="entry name" value="RADICAL_SAM"/>
    <property type="match status" value="1"/>
</dbReference>
<dbReference type="InterPro" id="IPR034466">
    <property type="entry name" value="Methyltransferase_Class_B"/>
</dbReference>
<evidence type="ECO:0000313" key="8">
    <source>
        <dbReference type="EMBL" id="ODS30447.1"/>
    </source>
</evidence>
<dbReference type="SUPFAM" id="SSF52242">
    <property type="entry name" value="Cobalamin (vitamin B12)-binding domain"/>
    <property type="match status" value="1"/>
</dbReference>
<dbReference type="InterPro" id="IPR007197">
    <property type="entry name" value="rSAM"/>
</dbReference>
<dbReference type="AlphaFoldDB" id="A0A1E3X4B1"/>
<name>A0A1E3X4B1_9BACT</name>
<comment type="caution">
    <text evidence="8">The sequence shown here is derived from an EMBL/GenBank/DDBJ whole genome shotgun (WGS) entry which is preliminary data.</text>
</comment>
<keyword evidence="5" id="KW-0411">Iron-sulfur</keyword>
<dbReference type="CDD" id="cd01335">
    <property type="entry name" value="Radical_SAM"/>
    <property type="match status" value="1"/>
</dbReference>
<accession>A0A1E3X4B1</accession>
<evidence type="ECO:0000256" key="5">
    <source>
        <dbReference type="ARBA" id="ARBA00023014"/>
    </source>
</evidence>
<protein>
    <submittedName>
        <fullName evidence="8">Oxidoreductase</fullName>
    </submittedName>
</protein>
<feature type="domain" description="Radical SAM core" evidence="7">
    <location>
        <begin position="220"/>
        <end position="457"/>
    </location>
</feature>
<evidence type="ECO:0000259" key="7">
    <source>
        <dbReference type="PROSITE" id="PS51918"/>
    </source>
</evidence>
<evidence type="ECO:0000256" key="4">
    <source>
        <dbReference type="ARBA" id="ARBA00023004"/>
    </source>
</evidence>
<dbReference type="GO" id="GO:0051539">
    <property type="term" value="F:4 iron, 4 sulfur cluster binding"/>
    <property type="evidence" value="ECO:0007669"/>
    <property type="project" value="UniProtKB-KW"/>
</dbReference>
<evidence type="ECO:0000256" key="1">
    <source>
        <dbReference type="ARBA" id="ARBA00001966"/>
    </source>
</evidence>
<dbReference type="InterPro" id="IPR006158">
    <property type="entry name" value="Cobalamin-bd"/>
</dbReference>
<reference evidence="8 9" key="1">
    <citation type="submission" date="2016-07" db="EMBL/GenBank/DDBJ databases">
        <title>Draft genome of Scalindua rubra, obtained from a brine-seawater interface in the Red Sea, sheds light on salt adaptation in anammox bacteria.</title>
        <authorList>
            <person name="Speth D.R."/>
            <person name="Lagkouvardos I."/>
            <person name="Wang Y."/>
            <person name="Qian P.-Y."/>
            <person name="Dutilh B.E."/>
            <person name="Jetten M.S."/>
        </authorList>
    </citation>
    <scope>NUCLEOTIDE SEQUENCE [LARGE SCALE GENOMIC DNA]</scope>
    <source>
        <strain evidence="8">BSI-1</strain>
    </source>
</reference>
<keyword evidence="2" id="KW-0949">S-adenosyl-L-methionine</keyword>
<gene>
    <name evidence="8" type="ORF">SCARUB_04444</name>
</gene>
<proteinExistence type="predicted"/>
<sequence>MFNINMKEKDFKVLLINCNTMMDVLLPVGLSLISACLKEKGFEVKLFDTTFYKISKETGDEIRAKTLQVRKTNPEEFGLMYKDTDLFEDLKEMIEEYSPDIIGLSCIECTYELGIKMLKSIRHYNIPLIVGGVYATFAPEYIIAEDCVDMVCVGEGEYALVELCTKIVEEQDITSIKNIWIKKDGKIFRNGIREPVNIDELPFQDWSIFDPKRFYKPMGGKISMTGTFEMNRGCPYNCGFCSDYGLNKLYANNGGYYREKSIKRLIDEMKKKKEEYNLQFAYLVAESFLTTKRERIIEFIKSYKEVDIPFWIEARPESINEENVSLLESAGCEGISIGIESGNLNLRRELLDRNMTDETIIKTFKILERSSLRVSANNIIGFPTETREQIFETIELNRQMNAPGVMVSLYNPYKGTALREYCEEEGLIQKGSLAGDYRSETVLNMPQLSREELLGLQRTFPLYVRFPKSEWPRISKCEGNGQEAEILYKELSREYTEKFL</sequence>
<dbReference type="PANTHER" id="PTHR43409">
    <property type="entry name" value="ANAEROBIC MAGNESIUM-PROTOPORPHYRIN IX MONOMETHYL ESTER CYCLASE-RELATED"/>
    <property type="match status" value="1"/>
</dbReference>
<dbReference type="CDD" id="cd02068">
    <property type="entry name" value="radical_SAM_B12_BD"/>
    <property type="match status" value="1"/>
</dbReference>
<dbReference type="GO" id="GO:0046872">
    <property type="term" value="F:metal ion binding"/>
    <property type="evidence" value="ECO:0007669"/>
    <property type="project" value="UniProtKB-KW"/>
</dbReference>
<organism evidence="8 9">
    <name type="scientific">Candidatus Scalindua rubra</name>
    <dbReference type="NCBI Taxonomy" id="1872076"/>
    <lineage>
        <taxon>Bacteria</taxon>
        <taxon>Pseudomonadati</taxon>
        <taxon>Planctomycetota</taxon>
        <taxon>Candidatus Brocadiia</taxon>
        <taxon>Candidatus Brocadiales</taxon>
        <taxon>Candidatus Scalinduaceae</taxon>
        <taxon>Candidatus Scalindua</taxon>
    </lineage>
</organism>
<dbReference type="Gene3D" id="3.80.30.20">
    <property type="entry name" value="tm_1862 like domain"/>
    <property type="match status" value="1"/>
</dbReference>
<dbReference type="SFLD" id="SFLDG01123">
    <property type="entry name" value="methyltransferase_(Class_B)"/>
    <property type="match status" value="1"/>
</dbReference>
<dbReference type="SFLD" id="SFLDG01082">
    <property type="entry name" value="B12-binding_domain_containing"/>
    <property type="match status" value="1"/>
</dbReference>
<evidence type="ECO:0000259" key="6">
    <source>
        <dbReference type="PROSITE" id="PS51332"/>
    </source>
</evidence>
<dbReference type="PATRIC" id="fig|1872076.5.peg.5329"/>
<dbReference type="PROSITE" id="PS51332">
    <property type="entry name" value="B12_BINDING"/>
    <property type="match status" value="1"/>
</dbReference>
<dbReference type="GO" id="GO:0031419">
    <property type="term" value="F:cobalamin binding"/>
    <property type="evidence" value="ECO:0007669"/>
    <property type="project" value="InterPro"/>
</dbReference>
<evidence type="ECO:0000256" key="3">
    <source>
        <dbReference type="ARBA" id="ARBA00022723"/>
    </source>
</evidence>
<dbReference type="InterPro" id="IPR023404">
    <property type="entry name" value="rSAM_horseshoe"/>
</dbReference>
<keyword evidence="4" id="KW-0408">Iron</keyword>
<dbReference type="InterPro" id="IPR036724">
    <property type="entry name" value="Cobalamin-bd_sf"/>
</dbReference>
<dbReference type="InterPro" id="IPR058240">
    <property type="entry name" value="rSAM_sf"/>
</dbReference>
<dbReference type="SUPFAM" id="SSF102114">
    <property type="entry name" value="Radical SAM enzymes"/>
    <property type="match status" value="1"/>
</dbReference>
<dbReference type="GO" id="GO:0003824">
    <property type="term" value="F:catalytic activity"/>
    <property type="evidence" value="ECO:0007669"/>
    <property type="project" value="InterPro"/>
</dbReference>
<dbReference type="Pfam" id="PF02310">
    <property type="entry name" value="B12-binding"/>
    <property type="match status" value="1"/>
</dbReference>
<dbReference type="EMBL" id="MAYW01000223">
    <property type="protein sequence ID" value="ODS30447.1"/>
    <property type="molecule type" value="Genomic_DNA"/>
</dbReference>
<dbReference type="InterPro" id="IPR051198">
    <property type="entry name" value="BchE-like"/>
</dbReference>
<comment type="cofactor">
    <cofactor evidence="1">
        <name>[4Fe-4S] cluster</name>
        <dbReference type="ChEBI" id="CHEBI:49883"/>
    </cofactor>
</comment>
<evidence type="ECO:0000313" key="9">
    <source>
        <dbReference type="Proteomes" id="UP000094056"/>
    </source>
</evidence>
<dbReference type="SFLD" id="SFLDS00029">
    <property type="entry name" value="Radical_SAM"/>
    <property type="match status" value="1"/>
</dbReference>
<dbReference type="SMART" id="SM00729">
    <property type="entry name" value="Elp3"/>
    <property type="match status" value="1"/>
</dbReference>
<dbReference type="Pfam" id="PF04055">
    <property type="entry name" value="Radical_SAM"/>
    <property type="match status" value="1"/>
</dbReference>
<feature type="domain" description="B12-binding" evidence="6">
    <location>
        <begin position="12"/>
        <end position="174"/>
    </location>
</feature>
<keyword evidence="3" id="KW-0479">Metal-binding</keyword>
<dbReference type="Gene3D" id="3.40.50.280">
    <property type="entry name" value="Cobalamin-binding domain"/>
    <property type="match status" value="1"/>
</dbReference>
<dbReference type="Proteomes" id="UP000094056">
    <property type="component" value="Unassembled WGS sequence"/>
</dbReference>
<dbReference type="InterPro" id="IPR006638">
    <property type="entry name" value="Elp3/MiaA/NifB-like_rSAM"/>
</dbReference>
<evidence type="ECO:0000256" key="2">
    <source>
        <dbReference type="ARBA" id="ARBA00022691"/>
    </source>
</evidence>